<comment type="caution">
    <text evidence="1">The sequence shown here is derived from an EMBL/GenBank/DDBJ whole genome shotgun (WGS) entry which is preliminary data.</text>
</comment>
<organism evidence="1 2">
    <name type="scientific">Nibea albiflora</name>
    <name type="common">Yellow drum</name>
    <name type="synonym">Corvina albiflora</name>
    <dbReference type="NCBI Taxonomy" id="240163"/>
    <lineage>
        <taxon>Eukaryota</taxon>
        <taxon>Metazoa</taxon>
        <taxon>Chordata</taxon>
        <taxon>Craniata</taxon>
        <taxon>Vertebrata</taxon>
        <taxon>Euteleostomi</taxon>
        <taxon>Actinopterygii</taxon>
        <taxon>Neopterygii</taxon>
        <taxon>Teleostei</taxon>
        <taxon>Neoteleostei</taxon>
        <taxon>Acanthomorphata</taxon>
        <taxon>Eupercaria</taxon>
        <taxon>Sciaenidae</taxon>
        <taxon>Nibea</taxon>
    </lineage>
</organism>
<reference evidence="1" key="1">
    <citation type="submission" date="2020-04" db="EMBL/GenBank/DDBJ databases">
        <title>A chromosome-scale assembly and high-density genetic map of the yellow drum (Nibea albiflora) genome.</title>
        <authorList>
            <person name="Xu D."/>
            <person name="Zhang W."/>
            <person name="Chen R."/>
            <person name="Tan P."/>
            <person name="Wang L."/>
            <person name="Song H."/>
            <person name="Tian L."/>
            <person name="Zhu Q."/>
            <person name="Wang B."/>
        </authorList>
    </citation>
    <scope>NUCLEOTIDE SEQUENCE</scope>
    <source>
        <strain evidence="1">ZJHYS-2018</strain>
    </source>
</reference>
<keyword evidence="2" id="KW-1185">Reference proteome</keyword>
<evidence type="ECO:0000313" key="2">
    <source>
        <dbReference type="Proteomes" id="UP000805704"/>
    </source>
</evidence>
<dbReference type="EMBL" id="CM024794">
    <property type="protein sequence ID" value="KAG8001813.1"/>
    <property type="molecule type" value="Genomic_DNA"/>
</dbReference>
<accession>A0ACB7EJK0</accession>
<name>A0ACB7EJK0_NIBAL</name>
<dbReference type="Proteomes" id="UP000805704">
    <property type="component" value="Chromosome 6"/>
</dbReference>
<evidence type="ECO:0000313" key="1">
    <source>
        <dbReference type="EMBL" id="KAG8001813.1"/>
    </source>
</evidence>
<proteinExistence type="predicted"/>
<gene>
    <name evidence="1" type="primary">CLDN4.23</name>
    <name evidence="1" type="ORF">GBF38_012030</name>
</gene>
<sequence length="218" mass="23559">MSSSGLEALGVTMSVLGWLLAIVSCGLPMWRVSAFIGTTVITAQIFWEGLWMQCVVESTGQMVCKVYDSVLALTGDVQAARALTVLSIVMGILGILVAMMGSKCTNCVEDESAKVNLMRAAGVAFILASLTQLIPVSWYAHAIITDFNNPTVFKHQKRELGASLYMGWAAAAFLLIGGSVLCCISSPQPEERHKYAPNMMHSHARSNEVSSGYRKDYV</sequence>
<protein>
    <submittedName>
        <fullName evidence="1">Claudin-4</fullName>
    </submittedName>
</protein>